<keyword evidence="1" id="KW-0479">Metal-binding</keyword>
<dbReference type="GO" id="GO:0016020">
    <property type="term" value="C:membrane"/>
    <property type="evidence" value="ECO:0007669"/>
    <property type="project" value="TreeGrafter"/>
</dbReference>
<keyword evidence="4" id="KW-0472">Membrane</keyword>
<keyword evidence="2" id="KW-0378">Hydrolase</keyword>
<sequence>MSLDPTNEEKEIQDIVHELSQDIEKDRLFAKKLRKFALISALSFVGITVLVLCGYLLYLSLSVTKLETEVKEKEKNLRELEQSLFSLMYQEQLREEYALAGDTEPDKELVKQVEENIQFLKEVSQNTKGRNILRGNESQKEIALTFDLATGEELPVLYNYIKEHKIKVTLFLSNERPSDINGSFFIRQNLDYIKKMAKTGSVEFGNHTWSHFNYQRSVTETSLKKRLVLEYLSKSVLDLPRMAEELKRVEDTFHTLTKQEIKKYYRLPYGALSQLILDAHASLGYTDHIMWSNNSKGSLDLPDYISKQFLYKKTSKGKKEVVRNPHYKTGEETLTFLDQWEKADPNGMNGAIILMHLGGPRKFDKLIYILPTFIERMKEKGYKFVTLSEVLNDKKD</sequence>
<dbReference type="RefSeq" id="WP_100742792.1">
    <property type="nucleotide sequence ID" value="NZ_NPDW01000001.1"/>
</dbReference>
<dbReference type="InterPro" id="IPR050248">
    <property type="entry name" value="Polysacc_deacetylase_ArnD"/>
</dbReference>
<dbReference type="Pfam" id="PF01522">
    <property type="entry name" value="Polysacc_deac_1"/>
    <property type="match status" value="1"/>
</dbReference>
<evidence type="ECO:0000259" key="5">
    <source>
        <dbReference type="PROSITE" id="PS51677"/>
    </source>
</evidence>
<dbReference type="PROSITE" id="PS51677">
    <property type="entry name" value="NODB"/>
    <property type="match status" value="1"/>
</dbReference>
<dbReference type="OrthoDB" id="341122at2"/>
<gene>
    <name evidence="6" type="ORF">CH364_06750</name>
</gene>
<dbReference type="GO" id="GO:0016810">
    <property type="term" value="F:hydrolase activity, acting on carbon-nitrogen (but not peptide) bonds"/>
    <property type="evidence" value="ECO:0007669"/>
    <property type="project" value="InterPro"/>
</dbReference>
<keyword evidence="4" id="KW-1133">Transmembrane helix</keyword>
<protein>
    <submittedName>
        <fullName evidence="6">Polysaccharide deacetylase</fullName>
    </submittedName>
</protein>
<dbReference type="SUPFAM" id="SSF88713">
    <property type="entry name" value="Glycoside hydrolase/deacetylase"/>
    <property type="match status" value="1"/>
</dbReference>
<evidence type="ECO:0000256" key="2">
    <source>
        <dbReference type="ARBA" id="ARBA00022801"/>
    </source>
</evidence>
<keyword evidence="7" id="KW-1185">Reference proteome</keyword>
<evidence type="ECO:0000256" key="1">
    <source>
        <dbReference type="ARBA" id="ARBA00022723"/>
    </source>
</evidence>
<accession>A0A2N0ANI1</accession>
<keyword evidence="4" id="KW-0812">Transmembrane</keyword>
<dbReference type="Gene3D" id="3.20.20.370">
    <property type="entry name" value="Glycoside hydrolase/deacetylase"/>
    <property type="match status" value="1"/>
</dbReference>
<dbReference type="GO" id="GO:0005975">
    <property type="term" value="P:carbohydrate metabolic process"/>
    <property type="evidence" value="ECO:0007669"/>
    <property type="project" value="InterPro"/>
</dbReference>
<dbReference type="EMBL" id="NPDX01000001">
    <property type="protein sequence ID" value="PJZ85882.1"/>
    <property type="molecule type" value="Genomic_DNA"/>
</dbReference>
<dbReference type="Proteomes" id="UP000232145">
    <property type="component" value="Unassembled WGS sequence"/>
</dbReference>
<dbReference type="InterPro" id="IPR002509">
    <property type="entry name" value="NODB_dom"/>
</dbReference>
<reference evidence="6 7" key="1">
    <citation type="submission" date="2017-07" db="EMBL/GenBank/DDBJ databases">
        <title>Leptospira spp. isolated from tropical soils.</title>
        <authorList>
            <person name="Thibeaux R."/>
            <person name="Iraola G."/>
            <person name="Ferres I."/>
            <person name="Bierque E."/>
            <person name="Girault D."/>
            <person name="Soupe-Gilbert M.-E."/>
            <person name="Picardeau M."/>
            <person name="Goarant C."/>
        </authorList>
    </citation>
    <scope>NUCLEOTIDE SEQUENCE [LARGE SCALE GENOMIC DNA]</scope>
    <source>
        <strain evidence="6 7">FH2-B-A1</strain>
    </source>
</reference>
<dbReference type="PANTHER" id="PTHR10587:SF133">
    <property type="entry name" value="CHITIN DEACETYLASE 1-RELATED"/>
    <property type="match status" value="1"/>
</dbReference>
<organism evidence="6 7">
    <name type="scientific">Leptospira harrisiae</name>
    <dbReference type="NCBI Taxonomy" id="2023189"/>
    <lineage>
        <taxon>Bacteria</taxon>
        <taxon>Pseudomonadati</taxon>
        <taxon>Spirochaetota</taxon>
        <taxon>Spirochaetia</taxon>
        <taxon>Leptospirales</taxon>
        <taxon>Leptospiraceae</taxon>
        <taxon>Leptospira</taxon>
    </lineage>
</organism>
<feature type="coiled-coil region" evidence="3">
    <location>
        <begin position="63"/>
        <end position="130"/>
    </location>
</feature>
<keyword evidence="3" id="KW-0175">Coiled coil</keyword>
<dbReference type="InterPro" id="IPR011330">
    <property type="entry name" value="Glyco_hydro/deAcase_b/a-brl"/>
</dbReference>
<evidence type="ECO:0000256" key="4">
    <source>
        <dbReference type="SAM" id="Phobius"/>
    </source>
</evidence>
<name>A0A2N0ANI1_9LEPT</name>
<proteinExistence type="predicted"/>
<dbReference type="GO" id="GO:0046872">
    <property type="term" value="F:metal ion binding"/>
    <property type="evidence" value="ECO:0007669"/>
    <property type="project" value="UniProtKB-KW"/>
</dbReference>
<feature type="transmembrane region" description="Helical" evidence="4">
    <location>
        <begin position="36"/>
        <end position="58"/>
    </location>
</feature>
<dbReference type="PANTHER" id="PTHR10587">
    <property type="entry name" value="GLYCOSYL TRANSFERASE-RELATED"/>
    <property type="match status" value="1"/>
</dbReference>
<comment type="caution">
    <text evidence="6">The sequence shown here is derived from an EMBL/GenBank/DDBJ whole genome shotgun (WGS) entry which is preliminary data.</text>
</comment>
<evidence type="ECO:0000256" key="3">
    <source>
        <dbReference type="SAM" id="Coils"/>
    </source>
</evidence>
<feature type="domain" description="NodB homology" evidence="5">
    <location>
        <begin position="140"/>
        <end position="385"/>
    </location>
</feature>
<dbReference type="AlphaFoldDB" id="A0A2N0ANI1"/>
<evidence type="ECO:0000313" key="7">
    <source>
        <dbReference type="Proteomes" id="UP000232145"/>
    </source>
</evidence>
<evidence type="ECO:0000313" key="6">
    <source>
        <dbReference type="EMBL" id="PJZ85882.1"/>
    </source>
</evidence>